<dbReference type="Proteomes" id="UP000605970">
    <property type="component" value="Unassembled WGS sequence"/>
</dbReference>
<feature type="region of interest" description="Disordered" evidence="1">
    <location>
        <begin position="203"/>
        <end position="226"/>
    </location>
</feature>
<dbReference type="AlphaFoldDB" id="A0A8T0A139"/>
<keyword evidence="2" id="KW-0812">Transmembrane</keyword>
<evidence type="ECO:0000256" key="1">
    <source>
        <dbReference type="SAM" id="MobiDB-lite"/>
    </source>
</evidence>
<feature type="transmembrane region" description="Helical" evidence="2">
    <location>
        <begin position="173"/>
        <end position="196"/>
    </location>
</feature>
<feature type="compositionally biased region" description="Basic and acidic residues" evidence="1">
    <location>
        <begin position="268"/>
        <end position="285"/>
    </location>
</feature>
<keyword evidence="2" id="KW-1133">Transmembrane helix</keyword>
<accession>A0A8T0A139</accession>
<dbReference type="EMBL" id="JABEBT010000009">
    <property type="protein sequence ID" value="KAF7638823.1"/>
    <property type="molecule type" value="Genomic_DNA"/>
</dbReference>
<keyword evidence="4" id="KW-1185">Reference proteome</keyword>
<evidence type="ECO:0000313" key="4">
    <source>
        <dbReference type="Proteomes" id="UP000605970"/>
    </source>
</evidence>
<proteinExistence type="predicted"/>
<name>A0A8T0A139_9BILA</name>
<gene>
    <name evidence="3" type="ORF">Mgra_00001631</name>
</gene>
<feature type="region of interest" description="Disordered" evidence="1">
    <location>
        <begin position="378"/>
        <end position="419"/>
    </location>
</feature>
<evidence type="ECO:0000256" key="2">
    <source>
        <dbReference type="SAM" id="Phobius"/>
    </source>
</evidence>
<reference evidence="3" key="1">
    <citation type="journal article" date="2020" name="Ecol. Evol.">
        <title>Genome structure and content of the rice root-knot nematode (Meloidogyne graminicola).</title>
        <authorList>
            <person name="Phan N.T."/>
            <person name="Danchin E.G.J."/>
            <person name="Klopp C."/>
            <person name="Perfus-Barbeoch L."/>
            <person name="Kozlowski D.K."/>
            <person name="Koutsovoulos G.D."/>
            <person name="Lopez-Roques C."/>
            <person name="Bouchez O."/>
            <person name="Zahm M."/>
            <person name="Besnard G."/>
            <person name="Bellafiore S."/>
        </authorList>
    </citation>
    <scope>NUCLEOTIDE SEQUENCE</scope>
    <source>
        <strain evidence="3">VN-18</strain>
    </source>
</reference>
<protein>
    <submittedName>
        <fullName evidence="3">Uncharacterized protein</fullName>
    </submittedName>
</protein>
<keyword evidence="2" id="KW-0472">Membrane</keyword>
<feature type="region of interest" description="Disordered" evidence="1">
    <location>
        <begin position="243"/>
        <end position="285"/>
    </location>
</feature>
<comment type="caution">
    <text evidence="3">The sequence shown here is derived from an EMBL/GenBank/DDBJ whole genome shotgun (WGS) entry which is preliminary data.</text>
</comment>
<evidence type="ECO:0000313" key="3">
    <source>
        <dbReference type="EMBL" id="KAF7638823.1"/>
    </source>
</evidence>
<feature type="compositionally biased region" description="Basic and acidic residues" evidence="1">
    <location>
        <begin position="248"/>
        <end position="257"/>
    </location>
</feature>
<sequence>MKQKGFEKGDKEITFDLKINATGEFMIDEKKGYYKHTIAHCAPKDRTNVPPVAWRITKDKYLKGEYLLVFSLLPPSVSRVWNGKDFEETAPSKPKCDLFLQFSTEHYRLLTAIRPPNTTTSTTKTTTTTTTETPSTTTCPKCLCAAAPTCPTAPSTKRPAENECPDCNTWPSVLIGIFVSLVVGLCLGGISFWFWMKRTERKKTEKEKTEKEKKEEMKDPEQSEDDPLRVLYDAEVKEKGPDAVGTFDKWKENRMKTESNVSAQEPDPVDKAESKKKGETAAEREERVMKKWTEDWYEMLRKNEYEPAKREGRFKGTFEDYKKMRPIPETKTLCENFQMVKTAVVADKSVVDKGESTSGAVKINKKVKSATTVVESEPTTKTAMGTKKSTSTVIEMPQTSGKTDLPQTSEGSHRLCTRSGSSRLEKLMTRRMRLQGRHHGRIIWTT</sequence>
<organism evidence="3 4">
    <name type="scientific">Meloidogyne graminicola</name>
    <dbReference type="NCBI Taxonomy" id="189291"/>
    <lineage>
        <taxon>Eukaryota</taxon>
        <taxon>Metazoa</taxon>
        <taxon>Ecdysozoa</taxon>
        <taxon>Nematoda</taxon>
        <taxon>Chromadorea</taxon>
        <taxon>Rhabditida</taxon>
        <taxon>Tylenchina</taxon>
        <taxon>Tylenchomorpha</taxon>
        <taxon>Tylenchoidea</taxon>
        <taxon>Meloidogynidae</taxon>
        <taxon>Meloidogyninae</taxon>
        <taxon>Meloidogyne</taxon>
    </lineage>
</organism>
<feature type="compositionally biased region" description="Polar residues" evidence="1">
    <location>
        <begin position="378"/>
        <end position="410"/>
    </location>
</feature>